<dbReference type="InterPro" id="IPR011527">
    <property type="entry name" value="ABC1_TM_dom"/>
</dbReference>
<proteinExistence type="inferred from homology"/>
<dbReference type="InterPro" id="IPR036640">
    <property type="entry name" value="ABC1_TM_sf"/>
</dbReference>
<dbReference type="eggNOG" id="COG1132">
    <property type="taxonomic scope" value="Bacteria"/>
</dbReference>
<feature type="transmembrane region" description="Helical" evidence="10">
    <location>
        <begin position="33"/>
        <end position="60"/>
    </location>
</feature>
<dbReference type="PROSITE" id="PS00211">
    <property type="entry name" value="ABC_TRANSPORTER_1"/>
    <property type="match status" value="1"/>
</dbReference>
<dbReference type="PANTHER" id="PTHR43394:SF1">
    <property type="entry name" value="ATP-BINDING CASSETTE SUB-FAMILY B MEMBER 10, MITOCHONDRIAL"/>
    <property type="match status" value="1"/>
</dbReference>
<dbReference type="RefSeq" id="WP_011102672.1">
    <property type="nucleotide sequence ID" value="NC_004572.3"/>
</dbReference>
<feature type="transmembrane region" description="Helical" evidence="10">
    <location>
        <begin position="257"/>
        <end position="279"/>
    </location>
</feature>
<keyword evidence="2" id="KW-0813">Transport</keyword>
<feature type="domain" description="ABC transmembrane type-1" evidence="12">
    <location>
        <begin position="38"/>
        <end position="318"/>
    </location>
</feature>
<evidence type="ECO:0000256" key="1">
    <source>
        <dbReference type="ARBA" id="ARBA00004651"/>
    </source>
</evidence>
<dbReference type="GO" id="GO:0016887">
    <property type="term" value="F:ATP hydrolysis activity"/>
    <property type="evidence" value="ECO:0007669"/>
    <property type="project" value="InterPro"/>
</dbReference>
<dbReference type="SMART" id="SM00382">
    <property type="entry name" value="AAA"/>
    <property type="match status" value="1"/>
</dbReference>
<keyword evidence="8 10" id="KW-0472">Membrane</keyword>
<evidence type="ECO:0000256" key="10">
    <source>
        <dbReference type="SAM" id="Phobius"/>
    </source>
</evidence>
<sequence>MSSALNNTRLSKGVTRKMLKDLLILAGKLRKCLGLFTLATLVLIIWNLAETGIAVVSLFISSAFFSDTQAELQGLFILLFSLVVVYSVFNLLDIWLAHDVANRILHILRVSTYSAINRIAPLGLQNKRTADIASAALSDTSELEWFYTQILPSAIFTIVNSIIFTTILTWLIGPIGLFMIIPMILTIIFPFVLVPIQRRQGVASRETLVDLRAAVLNAVQGQRELRSLGMVKKQHEVVIAATERVQKIKNAHNLRKALELAFSSLVTAAGSIILLIILTDRVLNGQLDGRILPVAILLAGLSVIPSYILADAMGRMGDFGACAMRINKILKAKDPIPTEPRRGLEKHHNEDNTLVADDIGFSYDSQPVLSGVNLTVSPSRSVAIVGHSGAGKSTLANLAMRFLDPDDGEMRFDGLNLHGYNPDVYRQRLSLVPQDCHIFAGTIRQNLELAKDGVSDDAIWEALKLADIATLVESLGGLDAPVGDRGTTLSGGERQRIGIARAFLRNPDMLILDEPLANIDPLLEANIAANVRRLRGGRTTIVIAHRLASIRIADHIIVLDNGGVVAQGTHKKLLNNMHYLELLGNQIQQ</sequence>
<evidence type="ECO:0000256" key="8">
    <source>
        <dbReference type="ARBA" id="ARBA00023136"/>
    </source>
</evidence>
<dbReference type="InterPro" id="IPR003593">
    <property type="entry name" value="AAA+_ATPase"/>
</dbReference>
<name>Q83FU7_TROWT</name>
<feature type="transmembrane region" description="Helical" evidence="10">
    <location>
        <begin position="177"/>
        <end position="196"/>
    </location>
</feature>
<evidence type="ECO:0000256" key="3">
    <source>
        <dbReference type="ARBA" id="ARBA00022475"/>
    </source>
</evidence>
<dbReference type="Pfam" id="PF00005">
    <property type="entry name" value="ABC_tran"/>
    <property type="match status" value="1"/>
</dbReference>
<evidence type="ECO:0000313" key="13">
    <source>
        <dbReference type="EMBL" id="AAO44698.1"/>
    </source>
</evidence>
<comment type="subcellular location">
    <subcellularLocation>
        <location evidence="1">Cell membrane</location>
        <topology evidence="1">Multi-pass membrane protein</topology>
    </subcellularLocation>
</comment>
<dbReference type="Gene3D" id="3.40.50.300">
    <property type="entry name" value="P-loop containing nucleotide triphosphate hydrolases"/>
    <property type="match status" value="1"/>
</dbReference>
<protein>
    <submittedName>
        <fullName evidence="13">ABC transporter ATP-binding protein</fullName>
    </submittedName>
</protein>
<keyword evidence="7 10" id="KW-1133">Transmembrane helix</keyword>
<dbReference type="FunFam" id="3.40.50.300:FF:000299">
    <property type="entry name" value="ABC transporter ATP-binding protein/permease"/>
    <property type="match status" value="1"/>
</dbReference>
<evidence type="ECO:0000313" key="14">
    <source>
        <dbReference type="Proteomes" id="UP000002200"/>
    </source>
</evidence>
<dbReference type="InterPro" id="IPR003439">
    <property type="entry name" value="ABC_transporter-like_ATP-bd"/>
</dbReference>
<dbReference type="Proteomes" id="UP000002200">
    <property type="component" value="Chromosome"/>
</dbReference>
<dbReference type="AlphaFoldDB" id="Q83FU7"/>
<dbReference type="GO" id="GO:0015421">
    <property type="term" value="F:ABC-type oligopeptide transporter activity"/>
    <property type="evidence" value="ECO:0007669"/>
    <property type="project" value="TreeGrafter"/>
</dbReference>
<dbReference type="PANTHER" id="PTHR43394">
    <property type="entry name" value="ATP-DEPENDENT PERMEASE MDL1, MITOCHONDRIAL"/>
    <property type="match status" value="1"/>
</dbReference>
<evidence type="ECO:0000259" key="11">
    <source>
        <dbReference type="PROSITE" id="PS50893"/>
    </source>
</evidence>
<keyword evidence="14" id="KW-1185">Reference proteome</keyword>
<feature type="transmembrane region" description="Helical" evidence="10">
    <location>
        <begin position="150"/>
        <end position="171"/>
    </location>
</feature>
<gene>
    <name evidence="13" type="ordered locus">TWT_601</name>
</gene>
<dbReference type="SUPFAM" id="SSF90123">
    <property type="entry name" value="ABC transporter transmembrane region"/>
    <property type="match status" value="1"/>
</dbReference>
<dbReference type="InterPro" id="IPR017871">
    <property type="entry name" value="ABC_transporter-like_CS"/>
</dbReference>
<reference evidence="13 14" key="1">
    <citation type="journal article" date="2003" name="Genome Res.">
        <title>Tropheryma whipplei twist: a human pathogenic Actinobacteria with a reduced genome.</title>
        <authorList>
            <person name="Raoult D."/>
            <person name="Ogata H."/>
            <person name="Audic S."/>
            <person name="Robert C."/>
            <person name="Suhre K."/>
            <person name="Drancourt M."/>
            <person name="Claverie J.-M."/>
        </authorList>
    </citation>
    <scope>NUCLEOTIDE SEQUENCE [LARGE SCALE GENOMIC DNA]</scope>
    <source>
        <strain evidence="13 14">Twist</strain>
    </source>
</reference>
<dbReference type="GO" id="GO:0005886">
    <property type="term" value="C:plasma membrane"/>
    <property type="evidence" value="ECO:0007669"/>
    <property type="project" value="UniProtKB-SubCell"/>
</dbReference>
<accession>Q83FU7</accession>
<evidence type="ECO:0000259" key="12">
    <source>
        <dbReference type="PROSITE" id="PS50929"/>
    </source>
</evidence>
<comment type="similarity">
    <text evidence="9">Belongs to the ABC transporter superfamily. Lipid exporter (TC 3.A.1.106) family.</text>
</comment>
<keyword evidence="4 10" id="KW-0812">Transmembrane</keyword>
<dbReference type="PROSITE" id="PS50929">
    <property type="entry name" value="ABC_TM1F"/>
    <property type="match status" value="1"/>
</dbReference>
<keyword evidence="5" id="KW-0547">Nucleotide-binding</keyword>
<dbReference type="InterPro" id="IPR027417">
    <property type="entry name" value="P-loop_NTPase"/>
</dbReference>
<dbReference type="HOGENOM" id="CLU_000604_84_9_11"/>
<feature type="transmembrane region" description="Helical" evidence="10">
    <location>
        <begin position="291"/>
        <end position="310"/>
    </location>
</feature>
<keyword evidence="6 13" id="KW-0067">ATP-binding</keyword>
<keyword evidence="3" id="KW-1003">Cell membrane</keyword>
<dbReference type="KEGG" id="twh:TWT_601"/>
<evidence type="ECO:0000256" key="7">
    <source>
        <dbReference type="ARBA" id="ARBA00022989"/>
    </source>
</evidence>
<dbReference type="Pfam" id="PF00664">
    <property type="entry name" value="ABC_membrane"/>
    <property type="match status" value="1"/>
</dbReference>
<evidence type="ECO:0000256" key="9">
    <source>
        <dbReference type="ARBA" id="ARBA00061644"/>
    </source>
</evidence>
<evidence type="ECO:0000256" key="5">
    <source>
        <dbReference type="ARBA" id="ARBA00022741"/>
    </source>
</evidence>
<dbReference type="PROSITE" id="PS50893">
    <property type="entry name" value="ABC_TRANSPORTER_2"/>
    <property type="match status" value="1"/>
</dbReference>
<dbReference type="STRING" id="203267.TWT_601"/>
<dbReference type="EMBL" id="AE014184">
    <property type="protein sequence ID" value="AAO44698.1"/>
    <property type="molecule type" value="Genomic_DNA"/>
</dbReference>
<dbReference type="GO" id="GO:0005524">
    <property type="term" value="F:ATP binding"/>
    <property type="evidence" value="ECO:0007669"/>
    <property type="project" value="UniProtKB-KW"/>
</dbReference>
<feature type="domain" description="ABC transporter" evidence="11">
    <location>
        <begin position="354"/>
        <end position="586"/>
    </location>
</feature>
<evidence type="ECO:0000256" key="6">
    <source>
        <dbReference type="ARBA" id="ARBA00022840"/>
    </source>
</evidence>
<evidence type="ECO:0000256" key="2">
    <source>
        <dbReference type="ARBA" id="ARBA00022448"/>
    </source>
</evidence>
<evidence type="ECO:0000256" key="4">
    <source>
        <dbReference type="ARBA" id="ARBA00022692"/>
    </source>
</evidence>
<feature type="transmembrane region" description="Helical" evidence="10">
    <location>
        <begin position="72"/>
        <end position="96"/>
    </location>
</feature>
<organism evidence="13 14">
    <name type="scientific">Tropheryma whipplei (strain Twist)</name>
    <name type="common">Whipple's bacillus</name>
    <dbReference type="NCBI Taxonomy" id="203267"/>
    <lineage>
        <taxon>Bacteria</taxon>
        <taxon>Bacillati</taxon>
        <taxon>Actinomycetota</taxon>
        <taxon>Actinomycetes</taxon>
        <taxon>Micrococcales</taxon>
        <taxon>Tropherymataceae</taxon>
        <taxon>Tropheryma</taxon>
    </lineage>
</organism>
<dbReference type="Gene3D" id="1.20.1560.10">
    <property type="entry name" value="ABC transporter type 1, transmembrane domain"/>
    <property type="match status" value="1"/>
</dbReference>
<dbReference type="InterPro" id="IPR039421">
    <property type="entry name" value="Type_1_exporter"/>
</dbReference>
<dbReference type="SUPFAM" id="SSF52540">
    <property type="entry name" value="P-loop containing nucleoside triphosphate hydrolases"/>
    <property type="match status" value="1"/>
</dbReference>